<sequence length="90" mass="10241">MAPEVLDKEHKINLRQLNTYWQDPWKAIFTLEKGEALVNLCRKIMTGPFKYKDKGWQGEPINSAYAITDPNGASNDAYTTTPTDYVKCVS</sequence>
<proteinExistence type="predicted"/>
<accession>A0A7J8V053</accession>
<dbReference type="AlphaFoldDB" id="A0A7J8V053"/>
<dbReference type="Proteomes" id="UP000593573">
    <property type="component" value="Unassembled WGS sequence"/>
</dbReference>
<protein>
    <submittedName>
        <fullName evidence="1">Uncharacterized protein</fullName>
    </submittedName>
</protein>
<evidence type="ECO:0000313" key="2">
    <source>
        <dbReference type="Proteomes" id="UP000593573"/>
    </source>
</evidence>
<name>A0A7J8V053_9ROSI</name>
<comment type="caution">
    <text evidence="1">The sequence shown here is derived from an EMBL/GenBank/DDBJ whole genome shotgun (WGS) entry which is preliminary data.</text>
</comment>
<dbReference type="OrthoDB" id="1001800at2759"/>
<evidence type="ECO:0000313" key="1">
    <source>
        <dbReference type="EMBL" id="MBA0656177.1"/>
    </source>
</evidence>
<gene>
    <name evidence="1" type="ORF">Goklo_008561</name>
</gene>
<dbReference type="EMBL" id="JABFAB010000008">
    <property type="protein sequence ID" value="MBA0656177.1"/>
    <property type="molecule type" value="Genomic_DNA"/>
</dbReference>
<keyword evidence="2" id="KW-1185">Reference proteome</keyword>
<reference evidence="1 2" key="1">
    <citation type="journal article" date="2019" name="Genome Biol. Evol.">
        <title>Insights into the evolution of the New World diploid cottons (Gossypium, subgenus Houzingenia) based on genome sequencing.</title>
        <authorList>
            <person name="Grover C.E."/>
            <person name="Arick M.A. 2nd"/>
            <person name="Thrash A."/>
            <person name="Conover J.L."/>
            <person name="Sanders W.S."/>
            <person name="Peterson D.G."/>
            <person name="Frelichowski J.E."/>
            <person name="Scheffler J.A."/>
            <person name="Scheffler B.E."/>
            <person name="Wendel J.F."/>
        </authorList>
    </citation>
    <scope>NUCLEOTIDE SEQUENCE [LARGE SCALE GENOMIC DNA]</scope>
    <source>
        <strain evidence="1">57</strain>
        <tissue evidence="1">Leaf</tissue>
    </source>
</reference>
<organism evidence="1 2">
    <name type="scientific">Gossypium klotzschianum</name>
    <dbReference type="NCBI Taxonomy" id="34286"/>
    <lineage>
        <taxon>Eukaryota</taxon>
        <taxon>Viridiplantae</taxon>
        <taxon>Streptophyta</taxon>
        <taxon>Embryophyta</taxon>
        <taxon>Tracheophyta</taxon>
        <taxon>Spermatophyta</taxon>
        <taxon>Magnoliopsida</taxon>
        <taxon>eudicotyledons</taxon>
        <taxon>Gunneridae</taxon>
        <taxon>Pentapetalae</taxon>
        <taxon>rosids</taxon>
        <taxon>malvids</taxon>
        <taxon>Malvales</taxon>
        <taxon>Malvaceae</taxon>
        <taxon>Malvoideae</taxon>
        <taxon>Gossypium</taxon>
    </lineage>
</organism>